<evidence type="ECO:0000313" key="3">
    <source>
        <dbReference type="Proteomes" id="UP000004750"/>
    </source>
</evidence>
<dbReference type="AlphaFoldDB" id="G9ZD55"/>
<reference evidence="2 3" key="1">
    <citation type="submission" date="2011-08" db="EMBL/GenBank/DDBJ databases">
        <authorList>
            <person name="Weinstock G."/>
            <person name="Sodergren E."/>
            <person name="Clifton S."/>
            <person name="Fulton L."/>
            <person name="Fulton B."/>
            <person name="Courtney L."/>
            <person name="Fronick C."/>
            <person name="Harrison M."/>
            <person name="Strong C."/>
            <person name="Farmer C."/>
            <person name="Delahaunty K."/>
            <person name="Markovic C."/>
            <person name="Hall O."/>
            <person name="Minx P."/>
            <person name="Tomlinson C."/>
            <person name="Mitreva M."/>
            <person name="Hou S."/>
            <person name="Chen J."/>
            <person name="Wollam A."/>
            <person name="Pepin K.H."/>
            <person name="Johnson M."/>
            <person name="Bhonagiri V."/>
            <person name="Zhang X."/>
            <person name="Suruliraj S."/>
            <person name="Warren W."/>
            <person name="Chinwalla A."/>
            <person name="Mardis E.R."/>
            <person name="Wilson R.K."/>
        </authorList>
    </citation>
    <scope>NUCLEOTIDE SEQUENCE [LARGE SCALE GENOMIC DNA]</scope>
    <source>
        <strain evidence="2 3">F0432</strain>
    </source>
</reference>
<dbReference type="InterPro" id="IPR004045">
    <property type="entry name" value="Glutathione_S-Trfase_N"/>
</dbReference>
<dbReference type="GO" id="GO:0016740">
    <property type="term" value="F:transferase activity"/>
    <property type="evidence" value="ECO:0007669"/>
    <property type="project" value="UniProtKB-KW"/>
</dbReference>
<name>G9ZD55_9GAMM</name>
<dbReference type="InterPro" id="IPR036249">
    <property type="entry name" value="Thioredoxin-like_sf"/>
</dbReference>
<sequence length="198" mass="21920">MKLYLSTTSPYARLALIAALRSGKNDLQLQFVLPWEDPAALLAVNPFSQIPALHCDDGHLITESLIIMQYLDDRVLRGGGTCARAGWGIAAINQTVRAFSLQMHQPPGSIPHPHIARSRAALARALPLAPQLDASSEDWGHIILGVALNYIRMRLPDIYDAHITPDNRRAVDTFLQRDFMQKTDTAQLQKLPARVADL</sequence>
<dbReference type="STRING" id="797473.HMPREF9080_00689"/>
<dbReference type="Gene3D" id="3.40.30.10">
    <property type="entry name" value="Glutaredoxin"/>
    <property type="match status" value="1"/>
</dbReference>
<keyword evidence="2" id="KW-0808">Transferase</keyword>
<dbReference type="PROSITE" id="PS50404">
    <property type="entry name" value="GST_NTER"/>
    <property type="match status" value="1"/>
</dbReference>
<dbReference type="PATRIC" id="fig|797473.3.peg.560"/>
<protein>
    <submittedName>
        <fullName evidence="2">Glutathione S-transferase protein</fullName>
    </submittedName>
</protein>
<dbReference type="SUPFAM" id="SSF52833">
    <property type="entry name" value="Thioredoxin-like"/>
    <property type="match status" value="1"/>
</dbReference>
<dbReference type="HOGENOM" id="CLU_011226_12_1_6"/>
<dbReference type="Gene3D" id="1.20.1050.10">
    <property type="match status" value="1"/>
</dbReference>
<organism evidence="2 3">
    <name type="scientific">Cardiobacterium valvarum F0432</name>
    <dbReference type="NCBI Taxonomy" id="797473"/>
    <lineage>
        <taxon>Bacteria</taxon>
        <taxon>Pseudomonadati</taxon>
        <taxon>Pseudomonadota</taxon>
        <taxon>Gammaproteobacteria</taxon>
        <taxon>Cardiobacteriales</taxon>
        <taxon>Cardiobacteriaceae</taxon>
        <taxon>Cardiobacterium</taxon>
    </lineage>
</organism>
<dbReference type="RefSeq" id="WP_006984708.1">
    <property type="nucleotide sequence ID" value="NZ_JH417901.1"/>
</dbReference>
<gene>
    <name evidence="2" type="ORF">HMPREF9080_00689</name>
</gene>
<evidence type="ECO:0000259" key="1">
    <source>
        <dbReference type="PROSITE" id="PS50404"/>
    </source>
</evidence>
<accession>G9ZD55</accession>
<dbReference type="EMBL" id="AGCM01000034">
    <property type="protein sequence ID" value="EHM55520.1"/>
    <property type="molecule type" value="Genomic_DNA"/>
</dbReference>
<proteinExistence type="predicted"/>
<comment type="caution">
    <text evidence="2">The sequence shown here is derived from an EMBL/GenBank/DDBJ whole genome shotgun (WGS) entry which is preliminary data.</text>
</comment>
<evidence type="ECO:0000313" key="2">
    <source>
        <dbReference type="EMBL" id="EHM55520.1"/>
    </source>
</evidence>
<feature type="domain" description="GST N-terminal" evidence="1">
    <location>
        <begin position="1"/>
        <end position="79"/>
    </location>
</feature>
<dbReference type="Pfam" id="PF13409">
    <property type="entry name" value="GST_N_2"/>
    <property type="match status" value="1"/>
</dbReference>
<dbReference type="Proteomes" id="UP000004750">
    <property type="component" value="Unassembled WGS sequence"/>
</dbReference>